<dbReference type="EMBL" id="CP001804">
    <property type="protein sequence ID" value="ACY18897.1"/>
    <property type="molecule type" value="Genomic_DNA"/>
</dbReference>
<dbReference type="AlphaFoldDB" id="D0LQ88"/>
<sequence length="265" mass="28205">MATKKLLPALLFFGGVMQAASGCIIVGDDSSDPPPPPPTPDAAVPLPDAAPLPELGEFYLEWSFVSGEDNAPAGCPNADDVIELVAQPKDGVEGDEIVAVYDCATGSDGYIVELEPGYYDVWVELRAADETLLAKSAVREEVYVDYDEVVEVEPYEFSIDHAYFALTWTILEAGEPSTCEAVGGDTVEVATTVVDTAELFVDGLACEDGFGYTPALPVYEGELATSVSLLDAGDFVLGQADPAQQGFEYGNQYVDLGNFTFDILD</sequence>
<dbReference type="Proteomes" id="UP000001880">
    <property type="component" value="Chromosome"/>
</dbReference>
<dbReference type="HOGENOM" id="CLU_1084896_0_0_7"/>
<evidence type="ECO:0008006" key="5">
    <source>
        <dbReference type="Google" id="ProtNLM"/>
    </source>
</evidence>
<accession>D0LQ88</accession>
<evidence type="ECO:0000313" key="4">
    <source>
        <dbReference type="Proteomes" id="UP000001880"/>
    </source>
</evidence>
<keyword evidence="4" id="KW-1185">Reference proteome</keyword>
<name>D0LQ88_HALO1</name>
<feature type="region of interest" description="Disordered" evidence="1">
    <location>
        <begin position="26"/>
        <end position="47"/>
    </location>
</feature>
<feature type="chain" id="PRO_5003011453" description="Lipoprotein" evidence="2">
    <location>
        <begin position="20"/>
        <end position="265"/>
    </location>
</feature>
<protein>
    <recommendedName>
        <fullName evidence="5">Lipoprotein</fullName>
    </recommendedName>
</protein>
<evidence type="ECO:0000256" key="2">
    <source>
        <dbReference type="SAM" id="SignalP"/>
    </source>
</evidence>
<organism evidence="3 4">
    <name type="scientific">Haliangium ochraceum (strain DSM 14365 / JCM 11303 / SMP-2)</name>
    <dbReference type="NCBI Taxonomy" id="502025"/>
    <lineage>
        <taxon>Bacteria</taxon>
        <taxon>Pseudomonadati</taxon>
        <taxon>Myxococcota</taxon>
        <taxon>Polyangia</taxon>
        <taxon>Haliangiales</taxon>
        <taxon>Kofleriaceae</taxon>
        <taxon>Haliangium</taxon>
    </lineage>
</organism>
<dbReference type="PROSITE" id="PS51257">
    <property type="entry name" value="PROKAR_LIPOPROTEIN"/>
    <property type="match status" value="1"/>
</dbReference>
<keyword evidence="2" id="KW-0732">Signal</keyword>
<dbReference type="KEGG" id="hoh:Hoch_6428"/>
<proteinExistence type="predicted"/>
<gene>
    <name evidence="3" type="ordered locus">Hoch_6428</name>
</gene>
<reference evidence="3 4" key="1">
    <citation type="journal article" date="2010" name="Stand. Genomic Sci.">
        <title>Complete genome sequence of Haliangium ochraceum type strain (SMP-2).</title>
        <authorList>
            <consortium name="US DOE Joint Genome Institute (JGI-PGF)"/>
            <person name="Ivanova N."/>
            <person name="Daum C."/>
            <person name="Lang E."/>
            <person name="Abt B."/>
            <person name="Kopitz M."/>
            <person name="Saunders E."/>
            <person name="Lapidus A."/>
            <person name="Lucas S."/>
            <person name="Glavina Del Rio T."/>
            <person name="Nolan M."/>
            <person name="Tice H."/>
            <person name="Copeland A."/>
            <person name="Cheng J.F."/>
            <person name="Chen F."/>
            <person name="Bruce D."/>
            <person name="Goodwin L."/>
            <person name="Pitluck S."/>
            <person name="Mavromatis K."/>
            <person name="Pati A."/>
            <person name="Mikhailova N."/>
            <person name="Chen A."/>
            <person name="Palaniappan K."/>
            <person name="Land M."/>
            <person name="Hauser L."/>
            <person name="Chang Y.J."/>
            <person name="Jeffries C.D."/>
            <person name="Detter J.C."/>
            <person name="Brettin T."/>
            <person name="Rohde M."/>
            <person name="Goker M."/>
            <person name="Bristow J."/>
            <person name="Markowitz V."/>
            <person name="Eisen J.A."/>
            <person name="Hugenholtz P."/>
            <person name="Kyrpides N.C."/>
            <person name="Klenk H.P."/>
        </authorList>
    </citation>
    <scope>NUCLEOTIDE SEQUENCE [LARGE SCALE GENOMIC DNA]</scope>
    <source>
        <strain evidence="4">DSM 14365 / CIP 107738 / JCM 11303 / AJ 13395 / SMP-2</strain>
    </source>
</reference>
<dbReference type="RefSeq" id="WP_012831489.1">
    <property type="nucleotide sequence ID" value="NC_013440.1"/>
</dbReference>
<evidence type="ECO:0000313" key="3">
    <source>
        <dbReference type="EMBL" id="ACY18897.1"/>
    </source>
</evidence>
<feature type="signal peptide" evidence="2">
    <location>
        <begin position="1"/>
        <end position="19"/>
    </location>
</feature>
<evidence type="ECO:0000256" key="1">
    <source>
        <dbReference type="SAM" id="MobiDB-lite"/>
    </source>
</evidence>